<organism evidence="1 2">
    <name type="scientific">Morchella conica CCBAS932</name>
    <dbReference type="NCBI Taxonomy" id="1392247"/>
    <lineage>
        <taxon>Eukaryota</taxon>
        <taxon>Fungi</taxon>
        <taxon>Dikarya</taxon>
        <taxon>Ascomycota</taxon>
        <taxon>Pezizomycotina</taxon>
        <taxon>Pezizomycetes</taxon>
        <taxon>Pezizales</taxon>
        <taxon>Morchellaceae</taxon>
        <taxon>Morchella</taxon>
    </lineage>
</organism>
<reference evidence="1 2" key="1">
    <citation type="journal article" date="2018" name="Nat. Ecol. Evol.">
        <title>Pezizomycetes genomes reveal the molecular basis of ectomycorrhizal truffle lifestyle.</title>
        <authorList>
            <person name="Murat C."/>
            <person name="Payen T."/>
            <person name="Noel B."/>
            <person name="Kuo A."/>
            <person name="Morin E."/>
            <person name="Chen J."/>
            <person name="Kohler A."/>
            <person name="Krizsan K."/>
            <person name="Balestrini R."/>
            <person name="Da Silva C."/>
            <person name="Montanini B."/>
            <person name="Hainaut M."/>
            <person name="Levati E."/>
            <person name="Barry K.W."/>
            <person name="Belfiori B."/>
            <person name="Cichocki N."/>
            <person name="Clum A."/>
            <person name="Dockter R.B."/>
            <person name="Fauchery L."/>
            <person name="Guy J."/>
            <person name="Iotti M."/>
            <person name="Le Tacon F."/>
            <person name="Lindquist E.A."/>
            <person name="Lipzen A."/>
            <person name="Malagnac F."/>
            <person name="Mello A."/>
            <person name="Molinier V."/>
            <person name="Miyauchi S."/>
            <person name="Poulain J."/>
            <person name="Riccioni C."/>
            <person name="Rubini A."/>
            <person name="Sitrit Y."/>
            <person name="Splivallo R."/>
            <person name="Traeger S."/>
            <person name="Wang M."/>
            <person name="Zifcakova L."/>
            <person name="Wipf D."/>
            <person name="Zambonelli A."/>
            <person name="Paolocci F."/>
            <person name="Nowrousian M."/>
            <person name="Ottonello S."/>
            <person name="Baldrian P."/>
            <person name="Spatafora J.W."/>
            <person name="Henrissat B."/>
            <person name="Nagy L.G."/>
            <person name="Aury J.M."/>
            <person name="Wincker P."/>
            <person name="Grigoriev I.V."/>
            <person name="Bonfante P."/>
            <person name="Martin F.M."/>
        </authorList>
    </citation>
    <scope>NUCLEOTIDE SEQUENCE [LARGE SCALE GENOMIC DNA]</scope>
    <source>
        <strain evidence="1 2">CCBAS932</strain>
    </source>
</reference>
<accession>A0A3N4KNM0</accession>
<dbReference type="Proteomes" id="UP000277580">
    <property type="component" value="Unassembled WGS sequence"/>
</dbReference>
<protein>
    <submittedName>
        <fullName evidence="1">Uncharacterized protein</fullName>
    </submittedName>
</protein>
<dbReference type="InParanoid" id="A0A3N4KNM0"/>
<evidence type="ECO:0000313" key="1">
    <source>
        <dbReference type="EMBL" id="RPB12213.1"/>
    </source>
</evidence>
<dbReference type="EMBL" id="ML119130">
    <property type="protein sequence ID" value="RPB12213.1"/>
    <property type="molecule type" value="Genomic_DNA"/>
</dbReference>
<keyword evidence="2" id="KW-1185">Reference proteome</keyword>
<dbReference type="AlphaFoldDB" id="A0A3N4KNM0"/>
<sequence>MTKAHGLETQSPNTKLAKLNTTTGNYSLCPLSSCIPIIGPGASGCSFLGSFFLFWAPPLWRLSSRSFIPRLEASDCTSSVCVFSVACGFFLRSS</sequence>
<name>A0A3N4KNM0_9PEZI</name>
<gene>
    <name evidence="1" type="ORF">P167DRAFT_168889</name>
</gene>
<proteinExistence type="predicted"/>
<evidence type="ECO:0000313" key="2">
    <source>
        <dbReference type="Proteomes" id="UP000277580"/>
    </source>
</evidence>